<name>A0A1A8GZQ2_9TELE</name>
<gene>
    <name evidence="2" type="primary">Nfu_g_1_013484</name>
</gene>
<feature type="non-terminal residue" evidence="2">
    <location>
        <position position="341"/>
    </location>
</feature>
<evidence type="ECO:0000313" key="2">
    <source>
        <dbReference type="EMBL" id="SBQ76693.1"/>
    </source>
</evidence>
<proteinExistence type="predicted"/>
<dbReference type="GO" id="GO:0003677">
    <property type="term" value="F:DNA binding"/>
    <property type="evidence" value="ECO:0007669"/>
    <property type="project" value="UniProtKB-KW"/>
</dbReference>
<dbReference type="AlphaFoldDB" id="A0A1A8GZQ2"/>
<feature type="compositionally biased region" description="Polar residues" evidence="1">
    <location>
        <begin position="299"/>
        <end position="315"/>
    </location>
</feature>
<evidence type="ECO:0000256" key="1">
    <source>
        <dbReference type="SAM" id="MobiDB-lite"/>
    </source>
</evidence>
<dbReference type="GO" id="GO:0008270">
    <property type="term" value="F:zinc ion binding"/>
    <property type="evidence" value="ECO:0007669"/>
    <property type="project" value="UniProtKB-KW"/>
</dbReference>
<organism evidence="2">
    <name type="scientific">Nothobranchius korthausae</name>
    <dbReference type="NCBI Taxonomy" id="1143690"/>
    <lineage>
        <taxon>Eukaryota</taxon>
        <taxon>Metazoa</taxon>
        <taxon>Chordata</taxon>
        <taxon>Craniata</taxon>
        <taxon>Vertebrata</taxon>
        <taxon>Euteleostomi</taxon>
        <taxon>Actinopterygii</taxon>
        <taxon>Neopterygii</taxon>
        <taxon>Teleostei</taxon>
        <taxon>Neoteleostei</taxon>
        <taxon>Acanthomorphata</taxon>
        <taxon>Ovalentaria</taxon>
        <taxon>Atherinomorphae</taxon>
        <taxon>Cyprinodontiformes</taxon>
        <taxon>Nothobranchiidae</taxon>
        <taxon>Nothobranchius</taxon>
    </lineage>
</organism>
<feature type="compositionally biased region" description="Basic and acidic residues" evidence="1">
    <location>
        <begin position="248"/>
        <end position="258"/>
    </location>
</feature>
<protein>
    <submittedName>
        <fullName evidence="2">Uncharacterized protein</fullName>
    </submittedName>
</protein>
<reference evidence="2" key="1">
    <citation type="submission" date="2016-05" db="EMBL/GenBank/DDBJ databases">
        <authorList>
            <person name="Lavstsen T."/>
            <person name="Jespersen J.S."/>
        </authorList>
    </citation>
    <scope>NUCLEOTIDE SEQUENCE</scope>
    <source>
        <tissue evidence="2">Brain</tissue>
    </source>
</reference>
<reference evidence="2" key="2">
    <citation type="submission" date="2016-06" db="EMBL/GenBank/DDBJ databases">
        <title>The genome of a short-lived fish provides insights into sex chromosome evolution and the genetic control of aging.</title>
        <authorList>
            <person name="Reichwald K."/>
            <person name="Felder M."/>
            <person name="Petzold A."/>
            <person name="Koch P."/>
            <person name="Groth M."/>
            <person name="Platzer M."/>
        </authorList>
    </citation>
    <scope>NUCLEOTIDE SEQUENCE</scope>
    <source>
        <tissue evidence="2">Brain</tissue>
    </source>
</reference>
<dbReference type="EMBL" id="HAEC01008555">
    <property type="protein sequence ID" value="SBQ76693.1"/>
    <property type="molecule type" value="Transcribed_RNA"/>
</dbReference>
<feature type="region of interest" description="Disordered" evidence="1">
    <location>
        <begin position="93"/>
        <end position="137"/>
    </location>
</feature>
<feature type="region of interest" description="Disordered" evidence="1">
    <location>
        <begin position="299"/>
        <end position="323"/>
    </location>
</feature>
<feature type="compositionally biased region" description="Acidic residues" evidence="1">
    <location>
        <begin position="272"/>
        <end position="281"/>
    </location>
</feature>
<feature type="compositionally biased region" description="Low complexity" evidence="1">
    <location>
        <begin position="259"/>
        <end position="269"/>
    </location>
</feature>
<accession>A0A1A8GZQ2</accession>
<sequence>MFRGEGTKHCCWGLCNSDSRYRDRMSEGTFFIPFPKPGRVRDNMTQLERERAKQKTEKAKRWQYLCGRADFHSVDQIKGSTYICSLHFAGGKGPTSENDEPLLPTFSNVQPPRRKQRGTRRGPAERLGPAKRGRKRLLTRDGVVPADVQQKVLTREEEECGPDVVQREPKPFTIKEEEEEEPCTSPGGDQLTVKEETEDTRFSFLEVTLKGEEEEEKPLFLQLHQDQVEDSGLPTSSSADQITAAADGDERGGAETRNLDLNSYDSNSSETEASEDYEDDNERNYSNCQMKCLSDSGHIKNQTAQRSSSCLMNEESTGEKKTLDLDKEVQTGLKSFSCDDC</sequence>
<feature type="compositionally biased region" description="Basic and acidic residues" evidence="1">
    <location>
        <begin position="192"/>
        <end position="201"/>
    </location>
</feature>
<feature type="region of interest" description="Disordered" evidence="1">
    <location>
        <begin position="169"/>
        <end position="283"/>
    </location>
</feature>